<dbReference type="InterPro" id="IPR044876">
    <property type="entry name" value="HRDC_dom_sf"/>
</dbReference>
<evidence type="ECO:0000259" key="12">
    <source>
        <dbReference type="PROSITE" id="PS51192"/>
    </source>
</evidence>
<sequence>MSHHLDPTAAHLTFLEARFGHSSFRPHQWNIIRTVLEEKRDQCAVMPTGSGKSLLYQYPAVFLNRLTLVVAPLISLMHDQVLALKGCGIPACFLVGPAQNGEVIRQIQAGQYRLVYVTPEYLFEDMGKVLLESVLDQLVLIAVDEAHCVSKWSHDYRLAFGELHKIRDICPDVPILAVTATATPTVRKDIVNGLRLRSPQMTCSGFDRPNLSFHVKTKISINLANDIVSLIKRGSPGGSVIIYCVTRAQTVLISQQLTGKGIYCTAYHAGIEMEKRTEIHEKFVRGQLKVIAATSAFGMGIHNSNVRLVVHYGAARDIECYYREIGRAGRDGLPACCVMYWSEEDFRKHEYLREKNSHAIDQREQLLELSSKMRQYLKSKSCRRKFILNYFEGSKTTLPARRDCCDNCVIRFKNVPQPAPVANVSPPTKPSTTSKAKFAEELLEAIRTTRGQLAILHGCKPHMVATRNAMQELVKMRPHTLDELRSAKIDGFSETKIQKFGQPFVDCILLKVQELPTIQQILQQYPLEKEKITFFQITTWTLFKEGRSIQEIAKFRHQTEMQIYQQLADAIKHGLSFGWSDFERVGLSRGLFQEIKLKLLLVPSTGVDLNAVKKACSSSVSQGQIALVLGFVQVRSHLDKNQLLYREEQTYDLMPVPMVPKEENPDHQDHGGEEGMSASLMDESDFLGFSNSVLSDAVIAIVSSDDDE</sequence>
<keyword evidence="4 10" id="KW-0347">Helicase</keyword>
<dbReference type="Pfam" id="PF16124">
    <property type="entry name" value="RecQ_Zn_bind"/>
    <property type="match status" value="1"/>
</dbReference>
<dbReference type="Gene3D" id="1.10.150.80">
    <property type="entry name" value="HRDC domain"/>
    <property type="match status" value="1"/>
</dbReference>
<dbReference type="PANTHER" id="PTHR13710:SF120">
    <property type="entry name" value="BIFUNCTIONAL 3'-5' EXONUCLEASE_ATP-DEPENDENT HELICASE WRN"/>
    <property type="match status" value="1"/>
</dbReference>
<evidence type="ECO:0000256" key="5">
    <source>
        <dbReference type="ARBA" id="ARBA00022840"/>
    </source>
</evidence>
<accession>A0ABM1YET5</accession>
<keyword evidence="2 10" id="KW-0547">Nucleotide-binding</keyword>
<feature type="domain" description="Helicase ATP-binding" evidence="12">
    <location>
        <begin position="33"/>
        <end position="200"/>
    </location>
</feature>
<feature type="domain" description="Helicase C-terminal" evidence="13">
    <location>
        <begin position="226"/>
        <end position="371"/>
    </location>
</feature>
<name>A0ABM1YET5_AEDAL</name>
<dbReference type="PROSITE" id="PS51192">
    <property type="entry name" value="HELICASE_ATP_BIND_1"/>
    <property type="match status" value="1"/>
</dbReference>
<dbReference type="Pfam" id="PF00270">
    <property type="entry name" value="DEAD"/>
    <property type="match status" value="1"/>
</dbReference>
<dbReference type="NCBIfam" id="TIGR00614">
    <property type="entry name" value="recQ_fam"/>
    <property type="match status" value="1"/>
</dbReference>
<dbReference type="InterPro" id="IPR002121">
    <property type="entry name" value="HRDC_dom"/>
</dbReference>
<keyword evidence="5 10" id="KW-0067">ATP-binding</keyword>
<dbReference type="Gene3D" id="3.40.50.300">
    <property type="entry name" value="P-loop containing nucleotide triphosphate hydrolases"/>
    <property type="match status" value="2"/>
</dbReference>
<dbReference type="PROSITE" id="PS51194">
    <property type="entry name" value="HELICASE_CTER"/>
    <property type="match status" value="1"/>
</dbReference>
<dbReference type="SMART" id="SM00487">
    <property type="entry name" value="DEXDc"/>
    <property type="match status" value="1"/>
</dbReference>
<dbReference type="Pfam" id="PF14493">
    <property type="entry name" value="HTH_40"/>
    <property type="match status" value="1"/>
</dbReference>
<evidence type="ECO:0000313" key="15">
    <source>
        <dbReference type="Proteomes" id="UP000069940"/>
    </source>
</evidence>
<dbReference type="InterPro" id="IPR032284">
    <property type="entry name" value="RecQ_Zn-bd"/>
</dbReference>
<comment type="catalytic activity">
    <reaction evidence="8 10">
        <text>Couples ATP hydrolysis with the unwinding of duplex DNA by translocating in the 3'-5' direction.</text>
        <dbReference type="EC" id="5.6.2.4"/>
    </reaction>
</comment>
<protein>
    <recommendedName>
        <fullName evidence="10">ATP-dependent DNA helicase</fullName>
        <ecNumber evidence="10">5.6.2.4</ecNumber>
    </recommendedName>
</protein>
<evidence type="ECO:0000256" key="9">
    <source>
        <dbReference type="ARBA" id="ARBA00049360"/>
    </source>
</evidence>
<keyword evidence="7" id="KW-0413">Isomerase</keyword>
<evidence type="ECO:0000256" key="2">
    <source>
        <dbReference type="ARBA" id="ARBA00022741"/>
    </source>
</evidence>
<dbReference type="SMART" id="SM00490">
    <property type="entry name" value="HELICc"/>
    <property type="match status" value="1"/>
</dbReference>
<evidence type="ECO:0000256" key="7">
    <source>
        <dbReference type="ARBA" id="ARBA00023235"/>
    </source>
</evidence>
<evidence type="ECO:0000256" key="6">
    <source>
        <dbReference type="ARBA" id="ARBA00023125"/>
    </source>
</evidence>
<evidence type="ECO:0000259" key="11">
    <source>
        <dbReference type="PROSITE" id="PS50967"/>
    </source>
</evidence>
<dbReference type="InterPro" id="IPR027417">
    <property type="entry name" value="P-loop_NTPase"/>
</dbReference>
<evidence type="ECO:0000256" key="1">
    <source>
        <dbReference type="ARBA" id="ARBA00005446"/>
    </source>
</evidence>
<reference evidence="15" key="1">
    <citation type="journal article" date="2015" name="Proc. Natl. Acad. Sci. U.S.A.">
        <title>Genome sequence of the Asian Tiger mosquito, Aedes albopictus, reveals insights into its biology, genetics, and evolution.</title>
        <authorList>
            <person name="Chen X.G."/>
            <person name="Jiang X."/>
            <person name="Gu J."/>
            <person name="Xu M."/>
            <person name="Wu Y."/>
            <person name="Deng Y."/>
            <person name="Zhang C."/>
            <person name="Bonizzoni M."/>
            <person name="Dermauw W."/>
            <person name="Vontas J."/>
            <person name="Armbruster P."/>
            <person name="Huang X."/>
            <person name="Yang Y."/>
            <person name="Zhang H."/>
            <person name="He W."/>
            <person name="Peng H."/>
            <person name="Liu Y."/>
            <person name="Wu K."/>
            <person name="Chen J."/>
            <person name="Lirakis M."/>
            <person name="Topalis P."/>
            <person name="Van Leeuwen T."/>
            <person name="Hall A.B."/>
            <person name="Jiang X."/>
            <person name="Thorpe C."/>
            <person name="Mueller R.L."/>
            <person name="Sun C."/>
            <person name="Waterhouse R.M."/>
            <person name="Yan G."/>
            <person name="Tu Z.J."/>
            <person name="Fang X."/>
            <person name="James A.A."/>
        </authorList>
    </citation>
    <scope>NUCLEOTIDE SEQUENCE [LARGE SCALE GENOMIC DNA]</scope>
    <source>
        <strain evidence="15">Foshan</strain>
    </source>
</reference>
<evidence type="ECO:0000256" key="3">
    <source>
        <dbReference type="ARBA" id="ARBA00022801"/>
    </source>
</evidence>
<dbReference type="SUPFAM" id="SSF52540">
    <property type="entry name" value="P-loop containing nucleoside triphosphate hydrolases"/>
    <property type="match status" value="1"/>
</dbReference>
<comment type="similarity">
    <text evidence="1 10">Belongs to the helicase family. RecQ subfamily.</text>
</comment>
<dbReference type="Proteomes" id="UP000069940">
    <property type="component" value="Unassembled WGS sequence"/>
</dbReference>
<dbReference type="InterPro" id="IPR011545">
    <property type="entry name" value="DEAD/DEAH_box_helicase_dom"/>
</dbReference>
<evidence type="ECO:0000313" key="14">
    <source>
        <dbReference type="EnsemblMetazoa" id="AALFPA23_008511.P11497"/>
    </source>
</evidence>
<evidence type="ECO:0000256" key="4">
    <source>
        <dbReference type="ARBA" id="ARBA00022806"/>
    </source>
</evidence>
<evidence type="ECO:0000256" key="10">
    <source>
        <dbReference type="RuleBase" id="RU364117"/>
    </source>
</evidence>
<dbReference type="PANTHER" id="PTHR13710">
    <property type="entry name" value="DNA HELICASE RECQ FAMILY MEMBER"/>
    <property type="match status" value="1"/>
</dbReference>
<dbReference type="InterPro" id="IPR010997">
    <property type="entry name" value="HRDC-like_sf"/>
</dbReference>
<dbReference type="RefSeq" id="XP_062705276.1">
    <property type="nucleotide sequence ID" value="XM_062849292.1"/>
</dbReference>
<keyword evidence="6" id="KW-0238">DNA-binding</keyword>
<dbReference type="Pfam" id="PF00271">
    <property type="entry name" value="Helicase_C"/>
    <property type="match status" value="1"/>
</dbReference>
<feature type="domain" description="HRDC" evidence="11">
    <location>
        <begin position="436"/>
        <end position="518"/>
    </location>
</feature>
<reference evidence="14" key="2">
    <citation type="submission" date="2025-05" db="UniProtKB">
        <authorList>
            <consortium name="EnsemblMetazoa"/>
        </authorList>
    </citation>
    <scope>IDENTIFICATION</scope>
    <source>
        <strain evidence="14">Foshan</strain>
    </source>
</reference>
<organism evidence="14 15">
    <name type="scientific">Aedes albopictus</name>
    <name type="common">Asian tiger mosquito</name>
    <name type="synonym">Stegomyia albopicta</name>
    <dbReference type="NCBI Taxonomy" id="7160"/>
    <lineage>
        <taxon>Eukaryota</taxon>
        <taxon>Metazoa</taxon>
        <taxon>Ecdysozoa</taxon>
        <taxon>Arthropoda</taxon>
        <taxon>Hexapoda</taxon>
        <taxon>Insecta</taxon>
        <taxon>Pterygota</taxon>
        <taxon>Neoptera</taxon>
        <taxon>Endopterygota</taxon>
        <taxon>Diptera</taxon>
        <taxon>Nematocera</taxon>
        <taxon>Culicoidea</taxon>
        <taxon>Culicidae</taxon>
        <taxon>Culicinae</taxon>
        <taxon>Aedini</taxon>
        <taxon>Aedes</taxon>
        <taxon>Stegomyia</taxon>
    </lineage>
</organism>
<dbReference type="GeneID" id="115259646"/>
<dbReference type="Pfam" id="PF00570">
    <property type="entry name" value="HRDC"/>
    <property type="match status" value="1"/>
</dbReference>
<dbReference type="SUPFAM" id="SSF47819">
    <property type="entry name" value="HRDC-like"/>
    <property type="match status" value="1"/>
</dbReference>
<proteinExistence type="inferred from homology"/>
<dbReference type="PROSITE" id="PS50967">
    <property type="entry name" value="HRDC"/>
    <property type="match status" value="1"/>
</dbReference>
<dbReference type="InterPro" id="IPR029491">
    <property type="entry name" value="Helicase_HTH"/>
</dbReference>
<evidence type="ECO:0000256" key="8">
    <source>
        <dbReference type="ARBA" id="ARBA00034617"/>
    </source>
</evidence>
<comment type="subcellular location">
    <subcellularLocation>
        <location evidence="10">Nucleus</location>
    </subcellularLocation>
</comment>
<comment type="catalytic activity">
    <reaction evidence="9 10">
        <text>ATP + H2O = ADP + phosphate + H(+)</text>
        <dbReference type="Rhea" id="RHEA:13065"/>
        <dbReference type="ChEBI" id="CHEBI:15377"/>
        <dbReference type="ChEBI" id="CHEBI:15378"/>
        <dbReference type="ChEBI" id="CHEBI:30616"/>
        <dbReference type="ChEBI" id="CHEBI:43474"/>
        <dbReference type="ChEBI" id="CHEBI:456216"/>
    </reaction>
</comment>
<dbReference type="EnsemblMetazoa" id="AALFPA23_008511.R11497">
    <property type="protein sequence ID" value="AALFPA23_008511.P11497"/>
    <property type="gene ID" value="AALFPA23_008511"/>
</dbReference>
<dbReference type="InterPro" id="IPR001650">
    <property type="entry name" value="Helicase_C-like"/>
</dbReference>
<dbReference type="InterPro" id="IPR014001">
    <property type="entry name" value="Helicase_ATP-bd"/>
</dbReference>
<dbReference type="EC" id="5.6.2.4" evidence="10"/>
<keyword evidence="3 10" id="KW-0378">Hydrolase</keyword>
<keyword evidence="15" id="KW-1185">Reference proteome</keyword>
<keyword evidence="10" id="KW-0539">Nucleus</keyword>
<dbReference type="InterPro" id="IPR004589">
    <property type="entry name" value="DNA_helicase_ATP-dep_RecQ"/>
</dbReference>
<evidence type="ECO:0000259" key="13">
    <source>
        <dbReference type="PROSITE" id="PS51194"/>
    </source>
</evidence>